<evidence type="ECO:0000313" key="1">
    <source>
        <dbReference type="EMBL" id="KAK1366258.1"/>
    </source>
</evidence>
<comment type="caution">
    <text evidence="1">The sequence shown here is derived from an EMBL/GenBank/DDBJ whole genome shotgun (WGS) entry which is preliminary data.</text>
</comment>
<reference evidence="1" key="2">
    <citation type="submission" date="2023-05" db="EMBL/GenBank/DDBJ databases">
        <authorList>
            <person name="Schelkunov M.I."/>
        </authorList>
    </citation>
    <scope>NUCLEOTIDE SEQUENCE</scope>
    <source>
        <strain evidence="1">Hsosn_3</strain>
        <tissue evidence="1">Leaf</tissue>
    </source>
</reference>
<evidence type="ECO:0000313" key="2">
    <source>
        <dbReference type="Proteomes" id="UP001237642"/>
    </source>
</evidence>
<sequence length="179" mass="20485">MAQGQASLERLDDDEAYNILKRLMRRLSSTWKDLLNDAHLINLHRAWSQKNHLLLIVTQLSVQNHSTRNDSEEVDLLLTSMDPTDGAITYQARTKVYKDVKVLSSGRGYRFCILSMEDVIIFKSTTKEIQKLPKAVPPSDGPIRANLMQLPRSPHRSVDHPSFVIAIGFRYIKSRHVYA</sequence>
<dbReference type="EMBL" id="JAUIZM010000009">
    <property type="protein sequence ID" value="KAK1366258.1"/>
    <property type="molecule type" value="Genomic_DNA"/>
</dbReference>
<keyword evidence="2" id="KW-1185">Reference proteome</keyword>
<reference evidence="1" key="1">
    <citation type="submission" date="2023-02" db="EMBL/GenBank/DDBJ databases">
        <title>Genome of toxic invasive species Heracleum sosnowskyi carries increased number of genes despite the absence of recent whole-genome duplications.</title>
        <authorList>
            <person name="Schelkunov M."/>
            <person name="Shtratnikova V."/>
            <person name="Makarenko M."/>
            <person name="Klepikova A."/>
            <person name="Omelchenko D."/>
            <person name="Novikova G."/>
            <person name="Obukhova E."/>
            <person name="Bogdanov V."/>
            <person name="Penin A."/>
            <person name="Logacheva M."/>
        </authorList>
    </citation>
    <scope>NUCLEOTIDE SEQUENCE</scope>
    <source>
        <strain evidence="1">Hsosn_3</strain>
        <tissue evidence="1">Leaf</tissue>
    </source>
</reference>
<dbReference type="AlphaFoldDB" id="A0AAD8MBP3"/>
<dbReference type="Proteomes" id="UP001237642">
    <property type="component" value="Unassembled WGS sequence"/>
</dbReference>
<accession>A0AAD8MBP3</accession>
<organism evidence="1 2">
    <name type="scientific">Heracleum sosnowskyi</name>
    <dbReference type="NCBI Taxonomy" id="360622"/>
    <lineage>
        <taxon>Eukaryota</taxon>
        <taxon>Viridiplantae</taxon>
        <taxon>Streptophyta</taxon>
        <taxon>Embryophyta</taxon>
        <taxon>Tracheophyta</taxon>
        <taxon>Spermatophyta</taxon>
        <taxon>Magnoliopsida</taxon>
        <taxon>eudicotyledons</taxon>
        <taxon>Gunneridae</taxon>
        <taxon>Pentapetalae</taxon>
        <taxon>asterids</taxon>
        <taxon>campanulids</taxon>
        <taxon>Apiales</taxon>
        <taxon>Apiaceae</taxon>
        <taxon>Apioideae</taxon>
        <taxon>apioid superclade</taxon>
        <taxon>Tordylieae</taxon>
        <taxon>Tordyliinae</taxon>
        <taxon>Heracleum</taxon>
    </lineage>
</organism>
<proteinExistence type="predicted"/>
<protein>
    <submittedName>
        <fullName evidence="1">F-box domain-containing protein</fullName>
    </submittedName>
</protein>
<name>A0AAD8MBP3_9APIA</name>
<gene>
    <name evidence="1" type="ORF">POM88_041819</name>
</gene>